<keyword evidence="3" id="KW-0004">4Fe-4S</keyword>
<keyword evidence="12" id="KW-0812">Transmembrane</keyword>
<feature type="region of interest" description="Disordered" evidence="11">
    <location>
        <begin position="1"/>
        <end position="22"/>
    </location>
</feature>
<dbReference type="PANTHER" id="PTHR30544:SF8">
    <property type="entry name" value="RADICAL SAM SUPERFAMILY PROTEIN"/>
    <property type="match status" value="1"/>
</dbReference>
<dbReference type="VEuPathDB" id="CryptoDB:Cvel_7746"/>
<sequence>MTDSAVEWDEAAKKKTGKSANQRRSAMTKVSVFDEAYVLEEFRKRGLKEAHAFTLWRYLIQHRLSLEELDEVPNVSKKAVQMFQEELTVTSKVLDRQVSADKSAVKLLIQLHDDRKIESVIMRYGAVQLASFPEELRGQRKEEVRESVDEDEIGEGQEEEEGECGDDKGSVTTSSKGPREFKSNRRATVCVSSQVGCQMGCTFCATGTMGLVANLTAGEILEQLYHANNVEQIRNVVFMGMGEPLDNYEEVVGAIRGMTDVRRFQLAASRISVSTVGVVPKLRKLAHDAPGCSLALSLHAPTQDLRTSIVPSARAWSLEKILEASDYFVRIQKSKVKRRGGKPQFVLVEYVLIADVNDSDETAHELGKLLAERADSVMLNVIPYNPTDVPHDYKPPSQARLNRFLDLVRTHGVRTVVRQELGQDVAAACGQLVVSREKQQEGERERPSQQPGVVQGAEGSAAGGSDNIVNGLRLDLSPLLRSCADPVTAVSAISISLAAVCAVAVAYSRWRRK</sequence>
<dbReference type="SUPFAM" id="SSF102114">
    <property type="entry name" value="Radical SAM enzymes"/>
    <property type="match status" value="1"/>
</dbReference>
<evidence type="ECO:0000256" key="3">
    <source>
        <dbReference type="ARBA" id="ARBA00022485"/>
    </source>
</evidence>
<dbReference type="GO" id="GO:0008173">
    <property type="term" value="F:RNA methyltransferase activity"/>
    <property type="evidence" value="ECO:0007669"/>
    <property type="project" value="InterPro"/>
</dbReference>
<dbReference type="SFLD" id="SFLDF00275">
    <property type="entry name" value="adenosine_C2_methyltransferase"/>
    <property type="match status" value="1"/>
</dbReference>
<dbReference type="Pfam" id="PF04055">
    <property type="entry name" value="Radical_SAM"/>
    <property type="match status" value="1"/>
</dbReference>
<keyword evidence="4" id="KW-0963">Cytoplasm</keyword>
<feature type="region of interest" description="Disordered" evidence="11">
    <location>
        <begin position="139"/>
        <end position="183"/>
    </location>
</feature>
<evidence type="ECO:0000256" key="11">
    <source>
        <dbReference type="SAM" id="MobiDB-lite"/>
    </source>
</evidence>
<dbReference type="PhylomeDB" id="A0A0G4HPG4"/>
<keyword evidence="12" id="KW-0472">Membrane</keyword>
<dbReference type="InterPro" id="IPR040072">
    <property type="entry name" value="Methyltransferase_A"/>
</dbReference>
<evidence type="ECO:0000256" key="5">
    <source>
        <dbReference type="ARBA" id="ARBA00022603"/>
    </source>
</evidence>
<dbReference type="PROSITE" id="PS51918">
    <property type="entry name" value="RADICAL_SAM"/>
    <property type="match status" value="1"/>
</dbReference>
<dbReference type="CDD" id="cd01335">
    <property type="entry name" value="Radical_SAM"/>
    <property type="match status" value="1"/>
</dbReference>
<dbReference type="GO" id="GO:0005737">
    <property type="term" value="C:cytoplasm"/>
    <property type="evidence" value="ECO:0007669"/>
    <property type="project" value="UniProtKB-SubCell"/>
</dbReference>
<dbReference type="PANTHER" id="PTHR30544">
    <property type="entry name" value="23S RRNA METHYLTRANSFERASE"/>
    <property type="match status" value="1"/>
</dbReference>
<evidence type="ECO:0000313" key="14">
    <source>
        <dbReference type="EMBL" id="CEM46053.1"/>
    </source>
</evidence>
<keyword evidence="7" id="KW-0949">S-adenosyl-L-methionine</keyword>
<gene>
    <name evidence="14" type="ORF">Cvel_7746</name>
</gene>
<evidence type="ECO:0000256" key="8">
    <source>
        <dbReference type="ARBA" id="ARBA00022723"/>
    </source>
</evidence>
<evidence type="ECO:0000256" key="4">
    <source>
        <dbReference type="ARBA" id="ARBA00022490"/>
    </source>
</evidence>
<evidence type="ECO:0000256" key="1">
    <source>
        <dbReference type="ARBA" id="ARBA00001966"/>
    </source>
</evidence>
<organism evidence="14">
    <name type="scientific">Chromera velia CCMP2878</name>
    <dbReference type="NCBI Taxonomy" id="1169474"/>
    <lineage>
        <taxon>Eukaryota</taxon>
        <taxon>Sar</taxon>
        <taxon>Alveolata</taxon>
        <taxon>Colpodellida</taxon>
        <taxon>Chromeraceae</taxon>
        <taxon>Chromera</taxon>
    </lineage>
</organism>
<feature type="compositionally biased region" description="Basic and acidic residues" evidence="11">
    <location>
        <begin position="436"/>
        <end position="447"/>
    </location>
</feature>
<comment type="subcellular location">
    <subcellularLocation>
        <location evidence="2">Cytoplasm</location>
    </subcellularLocation>
</comment>
<feature type="domain" description="Radical SAM core" evidence="13">
    <location>
        <begin position="183"/>
        <end position="414"/>
    </location>
</feature>
<evidence type="ECO:0000256" key="6">
    <source>
        <dbReference type="ARBA" id="ARBA00022679"/>
    </source>
</evidence>
<evidence type="ECO:0000256" key="9">
    <source>
        <dbReference type="ARBA" id="ARBA00023004"/>
    </source>
</evidence>
<keyword evidence="12" id="KW-1133">Transmembrane helix</keyword>
<dbReference type="AlphaFoldDB" id="A0A0G4HPG4"/>
<accession>A0A0G4HPG4</accession>
<dbReference type="GO" id="GO:0070475">
    <property type="term" value="P:rRNA base methylation"/>
    <property type="evidence" value="ECO:0007669"/>
    <property type="project" value="TreeGrafter"/>
</dbReference>
<keyword evidence="8" id="KW-0479">Metal-binding</keyword>
<evidence type="ECO:0000256" key="2">
    <source>
        <dbReference type="ARBA" id="ARBA00004496"/>
    </source>
</evidence>
<name>A0A0G4HPG4_9ALVE</name>
<proteinExistence type="predicted"/>
<comment type="cofactor">
    <cofactor evidence="1">
        <name>[4Fe-4S] cluster</name>
        <dbReference type="ChEBI" id="CHEBI:49883"/>
    </cofactor>
</comment>
<keyword evidence="9" id="KW-0408">Iron</keyword>
<evidence type="ECO:0000256" key="10">
    <source>
        <dbReference type="ARBA" id="ARBA00023014"/>
    </source>
</evidence>
<feature type="region of interest" description="Disordered" evidence="11">
    <location>
        <begin position="436"/>
        <end position="464"/>
    </location>
</feature>
<protein>
    <recommendedName>
        <fullName evidence="13">Radical SAM core domain-containing protein</fullName>
    </recommendedName>
</protein>
<evidence type="ECO:0000256" key="7">
    <source>
        <dbReference type="ARBA" id="ARBA00022691"/>
    </source>
</evidence>
<dbReference type="InterPro" id="IPR007197">
    <property type="entry name" value="rSAM"/>
</dbReference>
<dbReference type="GO" id="GO:0051539">
    <property type="term" value="F:4 iron, 4 sulfur cluster binding"/>
    <property type="evidence" value="ECO:0007669"/>
    <property type="project" value="UniProtKB-KW"/>
</dbReference>
<keyword evidence="5" id="KW-0489">Methyltransferase</keyword>
<dbReference type="Gene3D" id="3.20.20.70">
    <property type="entry name" value="Aldolase class I"/>
    <property type="match status" value="1"/>
</dbReference>
<feature type="compositionally biased region" description="Acidic residues" evidence="11">
    <location>
        <begin position="148"/>
        <end position="164"/>
    </location>
</feature>
<evidence type="ECO:0000256" key="12">
    <source>
        <dbReference type="SAM" id="Phobius"/>
    </source>
</evidence>
<dbReference type="InterPro" id="IPR004383">
    <property type="entry name" value="rRNA_lsu_MTrfase_RlmN/Cfr"/>
</dbReference>
<dbReference type="EMBL" id="CDMZ01003354">
    <property type="protein sequence ID" value="CEM46053.1"/>
    <property type="molecule type" value="Genomic_DNA"/>
</dbReference>
<evidence type="ECO:0000259" key="13">
    <source>
        <dbReference type="PROSITE" id="PS51918"/>
    </source>
</evidence>
<keyword evidence="10" id="KW-0411">Iron-sulfur</keyword>
<dbReference type="InterPro" id="IPR013785">
    <property type="entry name" value="Aldolase_TIM"/>
</dbReference>
<keyword evidence="6" id="KW-0808">Transferase</keyword>
<dbReference type="SFLD" id="SFLDS00029">
    <property type="entry name" value="Radical_SAM"/>
    <property type="match status" value="1"/>
</dbReference>
<dbReference type="GO" id="GO:0030488">
    <property type="term" value="P:tRNA methylation"/>
    <property type="evidence" value="ECO:0007669"/>
    <property type="project" value="TreeGrafter"/>
</dbReference>
<dbReference type="SFLD" id="SFLDG01062">
    <property type="entry name" value="methyltransferase_(Class_A)"/>
    <property type="match status" value="1"/>
</dbReference>
<feature type="transmembrane region" description="Helical" evidence="12">
    <location>
        <begin position="487"/>
        <end position="507"/>
    </location>
</feature>
<reference evidence="14" key="1">
    <citation type="submission" date="2014-11" db="EMBL/GenBank/DDBJ databases">
        <authorList>
            <person name="Otto D Thomas"/>
            <person name="Naeem Raeece"/>
        </authorList>
    </citation>
    <scope>NUCLEOTIDE SEQUENCE</scope>
</reference>
<dbReference type="GO" id="GO:0046872">
    <property type="term" value="F:metal ion binding"/>
    <property type="evidence" value="ECO:0007669"/>
    <property type="project" value="UniProtKB-KW"/>
</dbReference>
<dbReference type="InterPro" id="IPR058240">
    <property type="entry name" value="rSAM_sf"/>
</dbReference>